<evidence type="ECO:0000256" key="6">
    <source>
        <dbReference type="ARBA" id="ARBA00022729"/>
    </source>
</evidence>
<dbReference type="Pfam" id="PF18401">
    <property type="entry name" value="Thioredoxin_13"/>
    <property type="match status" value="1"/>
</dbReference>
<comment type="pathway">
    <text evidence="3">Protein modification; protein glycosylation.</text>
</comment>
<dbReference type="GO" id="GO:0036503">
    <property type="term" value="P:ERAD pathway"/>
    <property type="evidence" value="ECO:0007669"/>
    <property type="project" value="TreeGrafter"/>
</dbReference>
<dbReference type="VEuPathDB" id="FungiDB:C8Q69DRAFT_50722"/>
<keyword evidence="6 10" id="KW-0732">Signal</keyword>
<accession>A0A443I7X9</accession>
<dbReference type="InterPro" id="IPR040692">
    <property type="entry name" value="UGGT_TRXL_3"/>
</dbReference>
<dbReference type="PANTHER" id="PTHR11226:SF0">
    <property type="entry name" value="UDP-GLUCOSE:GLYCOPROTEIN GLUCOSYLTRANSFERASE"/>
    <property type="match status" value="1"/>
</dbReference>
<gene>
    <name evidence="16" type="ORF">C8Q69DRAFT_50722</name>
</gene>
<evidence type="ECO:0000256" key="9">
    <source>
        <dbReference type="SAM" id="MobiDB-lite"/>
    </source>
</evidence>
<evidence type="ECO:0000256" key="5">
    <source>
        <dbReference type="ARBA" id="ARBA00022679"/>
    </source>
</evidence>
<comment type="caution">
    <text evidence="16">The sequence shown here is derived from an EMBL/GenBank/DDBJ whole genome shotgun (WGS) entry which is preliminary data.</text>
</comment>
<evidence type="ECO:0000259" key="12">
    <source>
        <dbReference type="Pfam" id="PF18401"/>
    </source>
</evidence>
<feature type="domain" description="Glucosyltransferase 24 catalytic" evidence="15">
    <location>
        <begin position="1194"/>
        <end position="1460"/>
    </location>
</feature>
<dbReference type="STRING" id="264951.A0A443I7X9"/>
<comment type="similarity">
    <text evidence="4">Belongs to the glycosyltransferase 8 family.</text>
</comment>
<keyword evidence="7" id="KW-0256">Endoplasmic reticulum</keyword>
<dbReference type="InterPro" id="IPR040693">
    <property type="entry name" value="UGGT_TRXL_1"/>
</dbReference>
<evidence type="ECO:0000256" key="2">
    <source>
        <dbReference type="ARBA" id="ARBA00004319"/>
    </source>
</evidence>
<organism evidence="16 17">
    <name type="scientific">Byssochlamys spectabilis</name>
    <name type="common">Paecilomyces variotii</name>
    <dbReference type="NCBI Taxonomy" id="264951"/>
    <lineage>
        <taxon>Eukaryota</taxon>
        <taxon>Fungi</taxon>
        <taxon>Dikarya</taxon>
        <taxon>Ascomycota</taxon>
        <taxon>Pezizomycotina</taxon>
        <taxon>Eurotiomycetes</taxon>
        <taxon>Eurotiomycetidae</taxon>
        <taxon>Eurotiales</taxon>
        <taxon>Thermoascaceae</taxon>
        <taxon>Paecilomyces</taxon>
    </lineage>
</organism>
<dbReference type="CDD" id="cd06432">
    <property type="entry name" value="GT8_HUGT1_C_like"/>
    <property type="match status" value="1"/>
</dbReference>
<dbReference type="InterPro" id="IPR040525">
    <property type="entry name" value="UGGT_TRXL_4"/>
</dbReference>
<dbReference type="InterPro" id="IPR009448">
    <property type="entry name" value="UDP-g_GGtrans"/>
</dbReference>
<keyword evidence="8" id="KW-0325">Glycoprotein</keyword>
<feature type="compositionally biased region" description="Basic and acidic residues" evidence="9">
    <location>
        <begin position="1465"/>
        <end position="1482"/>
    </location>
</feature>
<comment type="cofactor">
    <cofactor evidence="1">
        <name>Ca(2+)</name>
        <dbReference type="ChEBI" id="CHEBI:29108"/>
    </cofactor>
</comment>
<evidence type="ECO:0000256" key="10">
    <source>
        <dbReference type="SAM" id="SignalP"/>
    </source>
</evidence>
<dbReference type="GO" id="GO:0051082">
    <property type="term" value="F:unfolded protein binding"/>
    <property type="evidence" value="ECO:0007669"/>
    <property type="project" value="TreeGrafter"/>
</dbReference>
<dbReference type="GO" id="GO:0003980">
    <property type="term" value="F:UDP-glucose:glycoprotein glucosyltransferase activity"/>
    <property type="evidence" value="ECO:0007669"/>
    <property type="project" value="InterPro"/>
</dbReference>
<dbReference type="SUPFAM" id="SSF53448">
    <property type="entry name" value="Nucleotide-diphospho-sugar transferases"/>
    <property type="match status" value="1"/>
</dbReference>
<feature type="compositionally biased region" description="Acidic residues" evidence="9">
    <location>
        <begin position="1483"/>
        <end position="1492"/>
    </location>
</feature>
<dbReference type="GO" id="GO:0018279">
    <property type="term" value="P:protein N-linked glycosylation via asparagine"/>
    <property type="evidence" value="ECO:0007669"/>
    <property type="project" value="TreeGrafter"/>
</dbReference>
<dbReference type="FunFam" id="3.90.550.10:FF:000065">
    <property type="entry name" value="UDP-glucose:glycoprotein glucosyltransferase, putative"/>
    <property type="match status" value="1"/>
</dbReference>
<comment type="subcellular location">
    <subcellularLocation>
        <location evidence="2">Endoplasmic reticulum lumen</location>
    </subcellularLocation>
</comment>
<dbReference type="Pfam" id="PF18402">
    <property type="entry name" value="Thioredoxin_14"/>
    <property type="match status" value="1"/>
</dbReference>
<evidence type="ECO:0000259" key="13">
    <source>
        <dbReference type="Pfam" id="PF18402"/>
    </source>
</evidence>
<evidence type="ECO:0000313" key="17">
    <source>
        <dbReference type="Proteomes" id="UP000283841"/>
    </source>
</evidence>
<feature type="domain" description="UGGT thioredoxin-like" evidence="11">
    <location>
        <begin position="42"/>
        <end position="226"/>
    </location>
</feature>
<dbReference type="Pfam" id="PF06427">
    <property type="entry name" value="UDP-g_GGTase"/>
    <property type="match status" value="1"/>
</dbReference>
<evidence type="ECO:0000256" key="8">
    <source>
        <dbReference type="ARBA" id="ARBA00023180"/>
    </source>
</evidence>
<evidence type="ECO:0000259" key="15">
    <source>
        <dbReference type="Pfam" id="PF18404"/>
    </source>
</evidence>
<dbReference type="UniPathway" id="UPA00378"/>
<dbReference type="InterPro" id="IPR040694">
    <property type="entry name" value="UGGT_TRXL_2"/>
</dbReference>
<dbReference type="RefSeq" id="XP_028489848.1">
    <property type="nucleotide sequence ID" value="XM_028632864.1"/>
</dbReference>
<dbReference type="Pfam" id="PF18400">
    <property type="entry name" value="Thioredoxin_12"/>
    <property type="match status" value="1"/>
</dbReference>
<evidence type="ECO:0000256" key="7">
    <source>
        <dbReference type="ARBA" id="ARBA00022824"/>
    </source>
</evidence>
<dbReference type="EMBL" id="RCNU01000001">
    <property type="protein sequence ID" value="RWR00204.1"/>
    <property type="molecule type" value="Genomic_DNA"/>
</dbReference>
<feature type="region of interest" description="Disordered" evidence="9">
    <location>
        <begin position="1464"/>
        <end position="1500"/>
    </location>
</feature>
<dbReference type="Pfam" id="PF18403">
    <property type="entry name" value="Thioredoxin_15"/>
    <property type="match status" value="1"/>
</dbReference>
<evidence type="ECO:0000259" key="14">
    <source>
        <dbReference type="Pfam" id="PF18403"/>
    </source>
</evidence>
<proteinExistence type="inferred from homology"/>
<evidence type="ECO:0000313" key="16">
    <source>
        <dbReference type="EMBL" id="RWR00204.1"/>
    </source>
</evidence>
<feature type="signal peptide" evidence="10">
    <location>
        <begin position="1"/>
        <end position="27"/>
    </location>
</feature>
<feature type="domain" description="UDP-glucose:glycoprotein glucosyltransferase thioredoxin-like" evidence="14">
    <location>
        <begin position="672"/>
        <end position="874"/>
    </location>
</feature>
<name>A0A443I7X9_BYSSP</name>
<dbReference type="Proteomes" id="UP000283841">
    <property type="component" value="Unassembled WGS sequence"/>
</dbReference>
<dbReference type="GO" id="GO:0005788">
    <property type="term" value="C:endoplasmic reticulum lumen"/>
    <property type="evidence" value="ECO:0007669"/>
    <property type="project" value="UniProtKB-SubCell"/>
</dbReference>
<reference evidence="16 17" key="1">
    <citation type="journal article" date="2018" name="Front. Microbiol.">
        <title>Genomic and genetic insights into a cosmopolitan fungus, Paecilomyces variotii (Eurotiales).</title>
        <authorList>
            <person name="Urquhart A.S."/>
            <person name="Mondo S.J."/>
            <person name="Makela M.R."/>
            <person name="Hane J.K."/>
            <person name="Wiebenga A."/>
            <person name="He G."/>
            <person name="Mihaltcheva S."/>
            <person name="Pangilinan J."/>
            <person name="Lipzen A."/>
            <person name="Barry K."/>
            <person name="de Vries R.P."/>
            <person name="Grigoriev I.V."/>
            <person name="Idnurm A."/>
        </authorList>
    </citation>
    <scope>NUCLEOTIDE SEQUENCE [LARGE SCALE GENOMIC DNA]</scope>
    <source>
        <strain evidence="16 17">CBS 101075</strain>
    </source>
</reference>
<dbReference type="Gene3D" id="3.90.550.10">
    <property type="entry name" value="Spore Coat Polysaccharide Biosynthesis Protein SpsA, Chain A"/>
    <property type="match status" value="1"/>
</dbReference>
<dbReference type="InterPro" id="IPR040497">
    <property type="entry name" value="Glyco_transf_24"/>
</dbReference>
<dbReference type="GeneID" id="39602141"/>
<feature type="domain" description="UGGT thioredoxin-like" evidence="13">
    <location>
        <begin position="418"/>
        <end position="660"/>
    </location>
</feature>
<keyword evidence="17" id="KW-1185">Reference proteome</keyword>
<dbReference type="InterPro" id="IPR029044">
    <property type="entry name" value="Nucleotide-diphossugar_trans"/>
</dbReference>
<protein>
    <submittedName>
        <fullName evidence="16">UDP-glucose,glyco protein glucosyltransferase</fullName>
    </submittedName>
</protein>
<evidence type="ECO:0000256" key="1">
    <source>
        <dbReference type="ARBA" id="ARBA00001913"/>
    </source>
</evidence>
<evidence type="ECO:0000256" key="3">
    <source>
        <dbReference type="ARBA" id="ARBA00004922"/>
    </source>
</evidence>
<dbReference type="Pfam" id="PF18404">
    <property type="entry name" value="Glyco_transf_24"/>
    <property type="match status" value="1"/>
</dbReference>
<sequence>MLTARLCHLWQSSLLLMTIVLPLLAQAGPSVNVALQASFNSAPYLLELLETAAEENSTSYFPLLDRIAEGAFEHSVTEKELYDRFLDVLQKDGHLVGSESLSSFKLALSIRSAAPRIEAHYQFYNTSVQPSLAVAQDAACPVWAHSDGKQYCSSTLERAQQGVDGELDPRELPFDRVLGDISAPPSILYADITSPLFNEFHLKLSALARDGQISYRVRYRPPQHAEARPLFVSGYGVELALKRTDYIVIDDREADPKDQKISAGKKASIAGIDDLKEESPVDLKPLSASELSGLGLSAASFIVNSADPLETFLKVTEDFPKHSSAIAAHNATTEFLKEFRSNRAGTLSLPSGYNVMWINGVQMDPRQIDAFSLLEHLRKERMLITRFKDLGLSAQDAVNLLWHPALAEVQTTDEPQRYDYRDSTEGGNVIIWLNNIEKDKRYEGWPTALVALLQHSRPGQLPPVRRNIHNVVVPVDLTDIDDMRLVVETLQMFVKRKIPVQFGLVPTVNSPDAISQLKIVHYLHDAYGLAATLQYLEESLSKNLALPDKSSFQSAIKDRKLRPDAKGLSFEDVQADELEDIVSRTTRYLKRLDALDGRPPTFVNGAPVARDENWMQGLTMRVNRDLQAILQGVFEEIFEEDAWLGEYFLSQAAESRNKLIIPEDAKDIRIVDLASVYDKHEDSISDLPRWSSTSGQGHALESLHVIVVADLDTRPGLDLLATILRFRRLHQEAEILFLHNPSAGSQPDTSVTLTKILRDGKIDTTALVADIESDNLKREVSETEADEISNYWSEKQVLAEALGFEPGARGLVFNGRAIGPIPSSATLAAMDMEQLLKYEKSKRIEPISKAVKSLGAESKLSDPSSFAKVVSLVALSSIPDVPEGLFDTGSIARLNVFTKWEGTHTAITTSTSEDALINIVATIDPTSETAQRWVPILNVLSKMGGVDMKIFLNPREQIQEIPIKRFYRHVLEAEPSFNSDGSLARPGASFSGLPVEALLTLGMDVPAPWLVAPKESIHDLDNIKLSSVKDGSDVNAIYELKHILIEGHSRDTTTLSPPRGVQLLLGTKNNPYFADTIIMANLGYFQFKSQPGLWNIELKPGRSQRIFNLDSVGSLGYTPQPGDDNNEVALLSFRGKTLFPRLSRKPGHEDDEVLDIGPAPGSAMDYVSKGFNFASSVLSSVGVKSGSTEKHADINIFSVASGHLYERMLNIMMVSVMRHTKHTVKFWFIEQFLSPSFKSFLPHLAEEYGFSYEMVAYKWPHWLRGQREKQREIWGYKILFLDVLFPLSLDKVIFVDADQIVRTDMYDLVTLDLEGAPYGFTPMCDSRESMEGFRFWKQGYWKTFLRGQPYHISALYVVDLNRFRALAAGDRLRGQYQALSADPNSLSNLDQDLPNNMQHHIPIKSLPQEWLWCETWCSDESQAQARTIDLCNNPMTKEPKLDRARRQVPEWTEYDEEVASLAKRIAAEKEKEQASRDETRPENEDEDEDEDEAAWKKDEL</sequence>
<dbReference type="PANTHER" id="PTHR11226">
    <property type="entry name" value="UDP-GLUCOSE GLYCOPROTEIN:GLUCOSYLTRANSFERASE"/>
    <property type="match status" value="1"/>
</dbReference>
<evidence type="ECO:0000259" key="11">
    <source>
        <dbReference type="Pfam" id="PF18400"/>
    </source>
</evidence>
<feature type="chain" id="PRO_5019466806" evidence="10">
    <location>
        <begin position="28"/>
        <end position="1500"/>
    </location>
</feature>
<evidence type="ECO:0000256" key="4">
    <source>
        <dbReference type="ARBA" id="ARBA00006351"/>
    </source>
</evidence>
<feature type="domain" description="UGGT thioredoxin-like" evidence="12">
    <location>
        <begin position="282"/>
        <end position="412"/>
    </location>
</feature>
<keyword evidence="5 16" id="KW-0808">Transferase</keyword>